<organism evidence="4 5">
    <name type="scientific">Tetrabaena socialis</name>
    <dbReference type="NCBI Taxonomy" id="47790"/>
    <lineage>
        <taxon>Eukaryota</taxon>
        <taxon>Viridiplantae</taxon>
        <taxon>Chlorophyta</taxon>
        <taxon>core chlorophytes</taxon>
        <taxon>Chlorophyceae</taxon>
        <taxon>CS clade</taxon>
        <taxon>Chlamydomonadales</taxon>
        <taxon>Tetrabaenaceae</taxon>
        <taxon>Tetrabaena</taxon>
    </lineage>
</organism>
<evidence type="ECO:0000256" key="2">
    <source>
        <dbReference type="ARBA" id="ARBA00022679"/>
    </source>
</evidence>
<accession>A0A2J8AJ09</accession>
<evidence type="ECO:0000313" key="4">
    <source>
        <dbReference type="EMBL" id="PNH12500.1"/>
    </source>
</evidence>
<evidence type="ECO:0000313" key="5">
    <source>
        <dbReference type="Proteomes" id="UP000236333"/>
    </source>
</evidence>
<dbReference type="Proteomes" id="UP000236333">
    <property type="component" value="Unassembled WGS sequence"/>
</dbReference>
<comment type="caution">
    <text evidence="4">The sequence shown here is derived from an EMBL/GenBank/DDBJ whole genome shotgun (WGS) entry which is preliminary data.</text>
</comment>
<dbReference type="OrthoDB" id="1910256at2759"/>
<keyword evidence="5" id="KW-1185">Reference proteome</keyword>
<dbReference type="GO" id="GO:0016757">
    <property type="term" value="F:glycosyltransferase activity"/>
    <property type="evidence" value="ECO:0007669"/>
    <property type="project" value="UniProtKB-KW"/>
</dbReference>
<reference evidence="4 5" key="1">
    <citation type="journal article" date="2017" name="Mol. Biol. Evol.">
        <title>The 4-celled Tetrabaena socialis nuclear genome reveals the essential components for genetic control of cell number at the origin of multicellularity in the volvocine lineage.</title>
        <authorList>
            <person name="Featherston J."/>
            <person name="Arakaki Y."/>
            <person name="Hanschen E.R."/>
            <person name="Ferris P.J."/>
            <person name="Michod R.E."/>
            <person name="Olson B.J.S.C."/>
            <person name="Nozaki H."/>
            <person name="Durand P.M."/>
        </authorList>
    </citation>
    <scope>NUCLEOTIDE SEQUENCE [LARGE SCALE GENOMIC DNA]</scope>
    <source>
        <strain evidence="4 5">NIES-571</strain>
    </source>
</reference>
<keyword evidence="1" id="KW-0328">Glycosyltransferase</keyword>
<dbReference type="AlphaFoldDB" id="A0A2J8AJ09"/>
<dbReference type="Pfam" id="PF00534">
    <property type="entry name" value="Glycos_transf_1"/>
    <property type="match status" value="1"/>
</dbReference>
<dbReference type="Gene3D" id="3.40.50.2000">
    <property type="entry name" value="Glycogen Phosphorylase B"/>
    <property type="match status" value="2"/>
</dbReference>
<gene>
    <name evidence="4" type="ORF">TSOC_000582</name>
</gene>
<dbReference type="PANTHER" id="PTHR12526">
    <property type="entry name" value="GLYCOSYLTRANSFERASE"/>
    <property type="match status" value="1"/>
</dbReference>
<evidence type="ECO:0000256" key="1">
    <source>
        <dbReference type="ARBA" id="ARBA00022676"/>
    </source>
</evidence>
<evidence type="ECO:0000259" key="3">
    <source>
        <dbReference type="Pfam" id="PF00534"/>
    </source>
</evidence>
<dbReference type="SUPFAM" id="SSF53756">
    <property type="entry name" value="UDP-Glycosyltransferase/glycogen phosphorylase"/>
    <property type="match status" value="1"/>
</dbReference>
<dbReference type="PANTHER" id="PTHR12526:SF510">
    <property type="entry name" value="D-INOSITOL 3-PHOSPHATE GLYCOSYLTRANSFERASE"/>
    <property type="match status" value="1"/>
</dbReference>
<keyword evidence="2" id="KW-0808">Transferase</keyword>
<proteinExistence type="predicted"/>
<sequence length="454" mass="47411">MRFLFLTLEFRTGTFSGNGVYATAQVRALAAAGHELFVVSARPGHAEVPDDACGAKSIIEIPVQTWHRLDAGAPWREYAAGVLDEAVGEAVRAFAPEAVLGVDWSALQAARNLAPYCGGAPYVYLNYRVFTRTATGEDLELVRSLEAAAMAEALLTVALSRSDAEFLASHVAASGEGGDGQRRQKELPPVLLPALREDVRQIAPPPEFLEAAASGPAASNEAEAAAVGVYDGDGGTGAAVGPAAAASEPTPSPARPYLSCVVRLSPEKEPERFVAVVEAMAAQGVLARHRLKPLMLGVAEDEYAQGLKARLRAAAPDSTILERFIGPRDLAALFCQTRLNFHPSTYDAYGMTIVEAASQGAPSIVHDGNGAVGATDLLRGGSDGGTEVFLVDLTAPPEQVAAQIDRILDQPALLAATSARACSKARSWDEAANAAELVRMVRQAMQCGAGQGGG</sequence>
<name>A0A2J8AJ09_9CHLO</name>
<protein>
    <recommendedName>
        <fullName evidence="3">Glycosyl transferase family 1 domain-containing protein</fullName>
    </recommendedName>
</protein>
<dbReference type="EMBL" id="PGGS01000008">
    <property type="protein sequence ID" value="PNH12500.1"/>
    <property type="molecule type" value="Genomic_DNA"/>
</dbReference>
<feature type="domain" description="Glycosyl transferase family 1" evidence="3">
    <location>
        <begin position="255"/>
        <end position="418"/>
    </location>
</feature>
<dbReference type="InterPro" id="IPR001296">
    <property type="entry name" value="Glyco_trans_1"/>
</dbReference>